<name>A0ABX9EMX9_9GAMM</name>
<evidence type="ECO:0000313" key="2">
    <source>
        <dbReference type="Proteomes" id="UP000250186"/>
    </source>
</evidence>
<sequence length="111" mass="12686">MKVSKIYANSEVVARVRAASEKSADSPIDRPFIRVSGENHRAERQTSNEDMPPTRRTIEKQRHYFGAENRLIAEHYRHSCGMMLLPPSPTQGKDEKNLLPTFWGVNAEDSF</sequence>
<dbReference type="EMBL" id="LUSW01000024">
    <property type="protein sequence ID" value="RAT33081.1"/>
    <property type="molecule type" value="Genomic_DNA"/>
</dbReference>
<dbReference type="Proteomes" id="UP000250186">
    <property type="component" value="Unassembled WGS sequence"/>
</dbReference>
<proteinExistence type="predicted"/>
<gene>
    <name evidence="1" type="ORF">AU492_11220</name>
</gene>
<keyword evidence="2" id="KW-1185">Reference proteome</keyword>
<protein>
    <submittedName>
        <fullName evidence="1">Uncharacterized protein</fullName>
    </submittedName>
</protein>
<comment type="caution">
    <text evidence="1">The sequence shown here is derived from an EMBL/GenBank/DDBJ whole genome shotgun (WGS) entry which is preliminary data.</text>
</comment>
<accession>A0ABX9EMX9</accession>
<dbReference type="RefSeq" id="WP_085688284.1">
    <property type="nucleotide sequence ID" value="NZ_CP065534.1"/>
</dbReference>
<organism evidence="1 2">
    <name type="scientific">Lonsdalea populi</name>
    <dbReference type="NCBI Taxonomy" id="1172565"/>
    <lineage>
        <taxon>Bacteria</taxon>
        <taxon>Pseudomonadati</taxon>
        <taxon>Pseudomonadota</taxon>
        <taxon>Gammaproteobacteria</taxon>
        <taxon>Enterobacterales</taxon>
        <taxon>Pectobacteriaceae</taxon>
        <taxon>Lonsdalea</taxon>
    </lineage>
</organism>
<evidence type="ECO:0000313" key="1">
    <source>
        <dbReference type="EMBL" id="RAT33081.1"/>
    </source>
</evidence>
<dbReference type="GeneID" id="61121104"/>
<reference evidence="1 2" key="1">
    <citation type="submission" date="2016-02" db="EMBL/GenBank/DDBJ databases">
        <title>Species-wide whole genome sequencing reveals diversity, host range in Lonsdalea quercina.</title>
        <authorList>
            <person name="Li Y."/>
        </authorList>
    </citation>
    <scope>NUCLEOTIDE SEQUENCE [LARGE SCALE GENOMIC DNA]</scope>
    <source>
        <strain evidence="1 2">CFCC 12721</strain>
    </source>
</reference>